<accession>A0A427YPA0</accession>
<proteinExistence type="predicted"/>
<dbReference type="EMBL" id="RSCD01000005">
    <property type="protein sequence ID" value="RSH92897.1"/>
    <property type="molecule type" value="Genomic_DNA"/>
</dbReference>
<keyword evidence="3" id="KW-1185">Reference proteome</keyword>
<protein>
    <submittedName>
        <fullName evidence="2">Uncharacterized protein</fullName>
    </submittedName>
</protein>
<gene>
    <name evidence="2" type="ORF">EHS25_008343</name>
</gene>
<feature type="compositionally biased region" description="Low complexity" evidence="1">
    <location>
        <begin position="12"/>
        <end position="38"/>
    </location>
</feature>
<organism evidence="2 3">
    <name type="scientific">Saitozyma podzolica</name>
    <dbReference type="NCBI Taxonomy" id="1890683"/>
    <lineage>
        <taxon>Eukaryota</taxon>
        <taxon>Fungi</taxon>
        <taxon>Dikarya</taxon>
        <taxon>Basidiomycota</taxon>
        <taxon>Agaricomycotina</taxon>
        <taxon>Tremellomycetes</taxon>
        <taxon>Tremellales</taxon>
        <taxon>Trimorphomycetaceae</taxon>
        <taxon>Saitozyma</taxon>
    </lineage>
</organism>
<comment type="caution">
    <text evidence="2">The sequence shown here is derived from an EMBL/GenBank/DDBJ whole genome shotgun (WGS) entry which is preliminary data.</text>
</comment>
<evidence type="ECO:0000256" key="1">
    <source>
        <dbReference type="SAM" id="MobiDB-lite"/>
    </source>
</evidence>
<sequence>MPHSTDESASASGSNDTTSPPPTTNGTSTPAASASAGSVDETSDEIGDFSLGEPLDDQPNA</sequence>
<name>A0A427YPA0_9TREE</name>
<evidence type="ECO:0000313" key="2">
    <source>
        <dbReference type="EMBL" id="RSH92897.1"/>
    </source>
</evidence>
<dbReference type="AlphaFoldDB" id="A0A427YPA0"/>
<dbReference type="Proteomes" id="UP000279259">
    <property type="component" value="Unassembled WGS sequence"/>
</dbReference>
<evidence type="ECO:0000313" key="3">
    <source>
        <dbReference type="Proteomes" id="UP000279259"/>
    </source>
</evidence>
<reference evidence="2 3" key="1">
    <citation type="submission" date="2018-11" db="EMBL/GenBank/DDBJ databases">
        <title>Genome sequence of Saitozyma podzolica DSM 27192.</title>
        <authorList>
            <person name="Aliyu H."/>
            <person name="Gorte O."/>
            <person name="Ochsenreither K."/>
        </authorList>
    </citation>
    <scope>NUCLEOTIDE SEQUENCE [LARGE SCALE GENOMIC DNA]</scope>
    <source>
        <strain evidence="2 3">DSM 27192</strain>
    </source>
</reference>
<feature type="region of interest" description="Disordered" evidence="1">
    <location>
        <begin position="1"/>
        <end position="61"/>
    </location>
</feature>